<dbReference type="Proteomes" id="UP000249890">
    <property type="component" value="Chromosome"/>
</dbReference>
<dbReference type="PANTHER" id="PTHR43335:SF4">
    <property type="entry name" value="ABC TRANSPORTER, ATP-BINDING PROTEIN"/>
    <property type="match status" value="1"/>
</dbReference>
<evidence type="ECO:0000256" key="4">
    <source>
        <dbReference type="ARBA" id="ARBA00022840"/>
    </source>
</evidence>
<dbReference type="OrthoDB" id="9804819at2"/>
<keyword evidence="4 6" id="KW-0067">ATP-binding</keyword>
<dbReference type="InterPro" id="IPR017871">
    <property type="entry name" value="ABC_transporter-like_CS"/>
</dbReference>
<evidence type="ECO:0000256" key="1">
    <source>
        <dbReference type="ARBA" id="ARBA00005417"/>
    </source>
</evidence>
<comment type="similarity">
    <text evidence="1">Belongs to the ABC transporter superfamily.</text>
</comment>
<dbReference type="PROSITE" id="PS50893">
    <property type="entry name" value="ABC_TRANSPORTER_2"/>
    <property type="match status" value="1"/>
</dbReference>
<dbReference type="InterPro" id="IPR003439">
    <property type="entry name" value="ABC_transporter-like_ATP-bd"/>
</dbReference>
<dbReference type="EMBL" id="CP021780">
    <property type="protein sequence ID" value="ASA21683.1"/>
    <property type="molecule type" value="Genomic_DNA"/>
</dbReference>
<evidence type="ECO:0000256" key="2">
    <source>
        <dbReference type="ARBA" id="ARBA00022448"/>
    </source>
</evidence>
<dbReference type="InterPro" id="IPR003593">
    <property type="entry name" value="AAA+_ATPase"/>
</dbReference>
<evidence type="ECO:0000256" key="3">
    <source>
        <dbReference type="ARBA" id="ARBA00022741"/>
    </source>
</evidence>
<evidence type="ECO:0000313" key="6">
    <source>
        <dbReference type="EMBL" id="ASA21683.1"/>
    </source>
</evidence>
<dbReference type="RefSeq" id="WP_087915692.1">
    <property type="nucleotide sequence ID" value="NZ_CP021780.1"/>
</dbReference>
<dbReference type="SMART" id="SM00382">
    <property type="entry name" value="AAA"/>
    <property type="match status" value="1"/>
</dbReference>
<accession>A0A2Z2KEZ4</accession>
<organism evidence="6 7">
    <name type="scientific">Paenibacillus donghaensis</name>
    <dbReference type="NCBI Taxonomy" id="414771"/>
    <lineage>
        <taxon>Bacteria</taxon>
        <taxon>Bacillati</taxon>
        <taxon>Bacillota</taxon>
        <taxon>Bacilli</taxon>
        <taxon>Bacillales</taxon>
        <taxon>Paenibacillaceae</taxon>
        <taxon>Paenibacillus</taxon>
    </lineage>
</organism>
<dbReference type="AlphaFoldDB" id="A0A2Z2KEZ4"/>
<dbReference type="Gene3D" id="3.40.50.300">
    <property type="entry name" value="P-loop containing nucleotide triphosphate hydrolases"/>
    <property type="match status" value="1"/>
</dbReference>
<dbReference type="KEGG" id="pdh:B9T62_13435"/>
<keyword evidence="2" id="KW-0813">Transport</keyword>
<gene>
    <name evidence="6" type="ORF">B9T62_13435</name>
</gene>
<feature type="domain" description="ABC transporter" evidence="5">
    <location>
        <begin position="5"/>
        <end position="233"/>
    </location>
</feature>
<dbReference type="PROSITE" id="PS00211">
    <property type="entry name" value="ABC_TRANSPORTER_1"/>
    <property type="match status" value="1"/>
</dbReference>
<dbReference type="PANTHER" id="PTHR43335">
    <property type="entry name" value="ABC TRANSPORTER, ATP-BINDING PROTEIN"/>
    <property type="match status" value="1"/>
</dbReference>
<dbReference type="InterPro" id="IPR027417">
    <property type="entry name" value="P-loop_NTPase"/>
</dbReference>
<evidence type="ECO:0000259" key="5">
    <source>
        <dbReference type="PROSITE" id="PS50893"/>
    </source>
</evidence>
<keyword evidence="7" id="KW-1185">Reference proteome</keyword>
<reference evidence="6 7" key="1">
    <citation type="submission" date="2017-06" db="EMBL/GenBank/DDBJ databases">
        <title>Complete genome sequence of Paenibacillus donghaensis KCTC 13049T isolated from East Sea sediment, South Korea.</title>
        <authorList>
            <person name="Jung B.K."/>
            <person name="Hong S.-J."/>
            <person name="Shin J.-H."/>
        </authorList>
    </citation>
    <scope>NUCLEOTIDE SEQUENCE [LARGE SCALE GENOMIC DNA]</scope>
    <source>
        <strain evidence="6 7">KCTC 13049</strain>
    </source>
</reference>
<evidence type="ECO:0000313" key="7">
    <source>
        <dbReference type="Proteomes" id="UP000249890"/>
    </source>
</evidence>
<proteinExistence type="inferred from homology"/>
<dbReference type="GO" id="GO:0016887">
    <property type="term" value="F:ATP hydrolysis activity"/>
    <property type="evidence" value="ECO:0007669"/>
    <property type="project" value="InterPro"/>
</dbReference>
<keyword evidence="3" id="KW-0547">Nucleotide-binding</keyword>
<sequence>MKEMIRTVNLTKRYGDKTIVDNVSLSVNKGEIYGFLGLNGAGKTTTIRTLLGMIRPTSGDVYLYGKRLAEGGQDLWKRVGYMVEMPYAYPSFSVRDNLKLFARLRGISDQRAIDEVMDKINLTSYAKTKAKDLSLGNAQKLGLAKALIHNPDILILDEPTNALDPVGIVEIRGLLKRLASEHGVTVFISSHILEEISKLASRIGIIHQGVLLQEITAQEFDRIRQKRLYMDACDKGAAAMSRLVKEGYQVQLSDKGLLVVADERAVRHPEVIARLLIREDIPLSLLKVEEEDLESYFLKIVGANGGQGQ</sequence>
<dbReference type="Pfam" id="PF00005">
    <property type="entry name" value="ABC_tran"/>
    <property type="match status" value="1"/>
</dbReference>
<name>A0A2Z2KEZ4_9BACL</name>
<dbReference type="SUPFAM" id="SSF52540">
    <property type="entry name" value="P-loop containing nucleoside triphosphate hydrolases"/>
    <property type="match status" value="1"/>
</dbReference>
<dbReference type="GO" id="GO:0005524">
    <property type="term" value="F:ATP binding"/>
    <property type="evidence" value="ECO:0007669"/>
    <property type="project" value="UniProtKB-KW"/>
</dbReference>
<protein>
    <submittedName>
        <fullName evidence="6">Bacitracin ABC transporter ATP-binding protein</fullName>
    </submittedName>
</protein>